<accession>A0A923E171</accession>
<dbReference type="EMBL" id="WNXD01000002">
    <property type="protein sequence ID" value="MBB2145689.1"/>
    <property type="molecule type" value="Genomic_DNA"/>
</dbReference>
<evidence type="ECO:0000313" key="2">
    <source>
        <dbReference type="Proteomes" id="UP000601055"/>
    </source>
</evidence>
<proteinExistence type="predicted"/>
<comment type="caution">
    <text evidence="1">The sequence shown here is derived from an EMBL/GenBank/DDBJ whole genome shotgun (WGS) entry which is preliminary data.</text>
</comment>
<name>A0A923E171_9SPHI</name>
<dbReference type="Proteomes" id="UP000601055">
    <property type="component" value="Unassembled WGS sequence"/>
</dbReference>
<evidence type="ECO:0000313" key="1">
    <source>
        <dbReference type="EMBL" id="MBB2145689.1"/>
    </source>
</evidence>
<keyword evidence="2" id="KW-1185">Reference proteome</keyword>
<dbReference type="AlphaFoldDB" id="A0A923E171"/>
<sequence>MKTGIVMRKKASYCITIPNQVGNDERTGELILCQFNPISTTNNCLNQGGVCTLNLSKSIDYAGDYKFLVEGIKNYYIDYQYFISFYKIIIVLCIA</sequence>
<organism evidence="1 2">
    <name type="scientific">Pedobacter planticolens</name>
    <dbReference type="NCBI Taxonomy" id="2679964"/>
    <lineage>
        <taxon>Bacteria</taxon>
        <taxon>Pseudomonadati</taxon>
        <taxon>Bacteroidota</taxon>
        <taxon>Sphingobacteriia</taxon>
        <taxon>Sphingobacteriales</taxon>
        <taxon>Sphingobacteriaceae</taxon>
        <taxon>Pedobacter</taxon>
    </lineage>
</organism>
<gene>
    <name evidence="1" type="ORF">GM921_09345</name>
</gene>
<dbReference type="RefSeq" id="WP_182922384.1">
    <property type="nucleotide sequence ID" value="NZ_WNXD01000002.1"/>
</dbReference>
<protein>
    <submittedName>
        <fullName evidence="1">Uncharacterized protein</fullName>
    </submittedName>
</protein>
<reference evidence="1" key="1">
    <citation type="submission" date="2019-11" db="EMBL/GenBank/DDBJ databases">
        <title>Description of Pedobacter sp. LMG 31464T.</title>
        <authorList>
            <person name="Carlier A."/>
            <person name="Qi S."/>
            <person name="Vandamme P."/>
        </authorList>
    </citation>
    <scope>NUCLEOTIDE SEQUENCE</scope>
    <source>
        <strain evidence="1">LMG 31464</strain>
    </source>
</reference>